<organism evidence="3 4">
    <name type="scientific">Hallella seregens ATCC 51272</name>
    <dbReference type="NCBI Taxonomy" id="1336250"/>
    <lineage>
        <taxon>Bacteria</taxon>
        <taxon>Pseudomonadati</taxon>
        <taxon>Bacteroidota</taxon>
        <taxon>Bacteroidia</taxon>
        <taxon>Bacteroidales</taxon>
        <taxon>Prevotellaceae</taxon>
        <taxon>Hallella</taxon>
    </lineage>
</organism>
<evidence type="ECO:0000313" key="3">
    <source>
        <dbReference type="EMBL" id="MFB9897235.1"/>
    </source>
</evidence>
<dbReference type="RefSeq" id="WP_027952045.1">
    <property type="nucleotide sequence ID" value="NZ_JADU01000010.1"/>
</dbReference>
<reference evidence="3 4" key="1">
    <citation type="submission" date="2024-09" db="EMBL/GenBank/DDBJ databases">
        <authorList>
            <person name="Sun Q."/>
            <person name="Mori K."/>
        </authorList>
    </citation>
    <scope>NUCLEOTIDE SEQUENCE [LARGE SCALE GENOMIC DNA]</scope>
    <source>
        <strain evidence="3 4">ATCC 51272</strain>
    </source>
</reference>
<dbReference type="Proteomes" id="UP001589688">
    <property type="component" value="Unassembled WGS sequence"/>
</dbReference>
<evidence type="ECO:0008006" key="5">
    <source>
        <dbReference type="Google" id="ProtNLM"/>
    </source>
</evidence>
<keyword evidence="1" id="KW-0812">Transmembrane</keyword>
<feature type="transmembrane region" description="Helical" evidence="1">
    <location>
        <begin position="37"/>
        <end position="61"/>
    </location>
</feature>
<keyword evidence="1" id="KW-0472">Membrane</keyword>
<name>A0ABV5ZIP3_9BACT</name>
<sequence length="68" mass="7144">MKTQPLKSIRNIRKTGIQLIAGAVLAALLGLNVTGQMAHAGTLCIVAFAVLAAWLVAMAVVGRFRNGR</sequence>
<gene>
    <name evidence="2" type="ORF">ACFFK8_00195</name>
    <name evidence="3" type="ORF">ACFFK8_05330</name>
</gene>
<comment type="caution">
    <text evidence="3">The sequence shown here is derived from an EMBL/GenBank/DDBJ whole genome shotgun (WGS) entry which is preliminary data.</text>
</comment>
<proteinExistence type="predicted"/>
<keyword evidence="1" id="KW-1133">Transmembrane helix</keyword>
<feature type="transmembrane region" description="Helical" evidence="1">
    <location>
        <begin position="12"/>
        <end position="31"/>
    </location>
</feature>
<keyword evidence="4" id="KW-1185">Reference proteome</keyword>
<accession>A0ABV5ZIP3</accession>
<dbReference type="EMBL" id="JBHLZF010000001">
    <property type="protein sequence ID" value="MFB9897235.1"/>
    <property type="molecule type" value="Genomic_DNA"/>
</dbReference>
<dbReference type="EMBL" id="JBHLZF010000001">
    <property type="protein sequence ID" value="MFB9896283.1"/>
    <property type="molecule type" value="Genomic_DNA"/>
</dbReference>
<protein>
    <recommendedName>
        <fullName evidence="5">Secreted protein</fullName>
    </recommendedName>
</protein>
<evidence type="ECO:0000256" key="1">
    <source>
        <dbReference type="SAM" id="Phobius"/>
    </source>
</evidence>
<evidence type="ECO:0000313" key="4">
    <source>
        <dbReference type="Proteomes" id="UP001589688"/>
    </source>
</evidence>
<evidence type="ECO:0000313" key="2">
    <source>
        <dbReference type="EMBL" id="MFB9896283.1"/>
    </source>
</evidence>